<dbReference type="Proteomes" id="UP000887580">
    <property type="component" value="Unplaced"/>
</dbReference>
<organism evidence="1 2">
    <name type="scientific">Panagrolaimus sp. PS1159</name>
    <dbReference type="NCBI Taxonomy" id="55785"/>
    <lineage>
        <taxon>Eukaryota</taxon>
        <taxon>Metazoa</taxon>
        <taxon>Ecdysozoa</taxon>
        <taxon>Nematoda</taxon>
        <taxon>Chromadorea</taxon>
        <taxon>Rhabditida</taxon>
        <taxon>Tylenchina</taxon>
        <taxon>Panagrolaimomorpha</taxon>
        <taxon>Panagrolaimoidea</taxon>
        <taxon>Panagrolaimidae</taxon>
        <taxon>Panagrolaimus</taxon>
    </lineage>
</organism>
<proteinExistence type="predicted"/>
<reference evidence="2" key="1">
    <citation type="submission" date="2022-11" db="UniProtKB">
        <authorList>
            <consortium name="WormBaseParasite"/>
        </authorList>
    </citation>
    <scope>IDENTIFICATION</scope>
</reference>
<evidence type="ECO:0000313" key="2">
    <source>
        <dbReference type="WBParaSite" id="PS1159_v2.g15214.t1"/>
    </source>
</evidence>
<name>A0AC35F9R0_9BILA</name>
<sequence>MSVQNLESLVKRLETVTARLEAVSTTTKPALAPKPGSTSSGSAPSAASSAPPPSVLQYDDAVEGSLKNFFALSEKIGGDLGSIAPKVRQVFDHLRNYIWFAAGTSEPSVEVIKSKLQPLQQLIEEIGSFKDSKRNTDHFNHLSSVSEGLPAVFWVSVKPTPAPFVKEAFEASMFYVNRVRKDYKGKAEHEDWVKAWIEIFNELQKYVRQVHTTGIVYNSAPGSAPPSSTSSSAAAAPSKPSAGGPPPPPPPPPADIFADVKKSAAPSGDKDDRSALFAEINKGSGITSGLKKVTADMQTHKNPNLRAANTVPAKTSTAGGAKGAAAATAPAVQKPPRTELENYKNWAVEHHKGNREIVIEITDMKQTVYIYKCENSVVQIKGKVNSITVDGCKKTSVAFENLLGQIEVINSQSVEIQTLGTLPTVSIQKTDGCQVYLSKDSLDAEIVSSKSSEMNILVPCGEDGDFSEFAIPEQFKTTFNKQKKKLDTTVSDIV</sequence>
<dbReference type="WBParaSite" id="PS1159_v2.g15214.t1">
    <property type="protein sequence ID" value="PS1159_v2.g15214.t1"/>
    <property type="gene ID" value="PS1159_v2.g15214"/>
</dbReference>
<protein>
    <submittedName>
        <fullName evidence="2">Adenylyl cyclase-associated protein</fullName>
    </submittedName>
</protein>
<accession>A0AC35F9R0</accession>
<evidence type="ECO:0000313" key="1">
    <source>
        <dbReference type="Proteomes" id="UP000887580"/>
    </source>
</evidence>